<evidence type="ECO:0000313" key="3">
    <source>
        <dbReference type="Proteomes" id="UP000241209"/>
    </source>
</evidence>
<dbReference type="RefSeq" id="WP_107556586.1">
    <property type="nucleotide sequence ID" value="NZ_JABUYR010000050.1"/>
</dbReference>
<feature type="compositionally biased region" description="Polar residues" evidence="1">
    <location>
        <begin position="54"/>
        <end position="64"/>
    </location>
</feature>
<dbReference type="STRING" id="1167632.GCA_000286335_01314"/>
<dbReference type="EMBL" id="PZFK01000002">
    <property type="protein sequence ID" value="PTI30961.1"/>
    <property type="molecule type" value="Genomic_DNA"/>
</dbReference>
<gene>
    <name evidence="2" type="ORF">BU072_01400</name>
</gene>
<protein>
    <submittedName>
        <fullName evidence="2">Uncharacterized protein</fullName>
    </submittedName>
</protein>
<feature type="region of interest" description="Disordered" evidence="1">
    <location>
        <begin position="38"/>
        <end position="71"/>
    </location>
</feature>
<organism evidence="2 3">
    <name type="scientific">Mammaliicoccus vitulinus</name>
    <dbReference type="NCBI Taxonomy" id="71237"/>
    <lineage>
        <taxon>Bacteria</taxon>
        <taxon>Bacillati</taxon>
        <taxon>Bacillota</taxon>
        <taxon>Bacilli</taxon>
        <taxon>Bacillales</taxon>
        <taxon>Staphylococcaceae</taxon>
        <taxon>Mammaliicoccus</taxon>
    </lineage>
</organism>
<proteinExistence type="predicted"/>
<reference evidence="2 3" key="1">
    <citation type="journal article" date="2016" name="Front. Microbiol.">
        <title>Comprehensive Phylogenetic Analysis of Bovine Non-aureus Staphylococci Species Based on Whole-Genome Sequencing.</title>
        <authorList>
            <person name="Naushad S."/>
            <person name="Barkema H.W."/>
            <person name="Luby C."/>
            <person name="Condas L.A."/>
            <person name="Nobrega D.B."/>
            <person name="Carson D.A."/>
            <person name="De Buck J."/>
        </authorList>
    </citation>
    <scope>NUCLEOTIDE SEQUENCE [LARGE SCALE GENOMIC DNA]</scope>
    <source>
        <strain evidence="2 3">SNUC 2204</strain>
    </source>
</reference>
<dbReference type="AlphaFoldDB" id="A0A2T4PWT2"/>
<evidence type="ECO:0000313" key="2">
    <source>
        <dbReference type="EMBL" id="PTI30961.1"/>
    </source>
</evidence>
<accession>A0A2T4PWT2</accession>
<dbReference type="Proteomes" id="UP000241209">
    <property type="component" value="Unassembled WGS sequence"/>
</dbReference>
<name>A0A2T4PWT2_9STAP</name>
<comment type="caution">
    <text evidence="2">The sequence shown here is derived from an EMBL/GenBank/DDBJ whole genome shotgun (WGS) entry which is preliminary data.</text>
</comment>
<sequence length="202" mass="22079">MKKIILGMVLVALLMTVGVFGIIAYNVISGDNRIEFSSSQNASQEKSHKDSNRSSKTSESNHSKGNPPKIDVQTTQFSLDFMNSDVRNEFNGVALGMSRESIESEFGNSDGDVAVGQSNAERYGDLAVTYDSDDKVKNIYVAPSNISVEEFKSLHGTPTIDDNDGLVYDDNPNNDFSILITTENGEIKTIENVDQIPRGSEN</sequence>
<evidence type="ECO:0000256" key="1">
    <source>
        <dbReference type="SAM" id="MobiDB-lite"/>
    </source>
</evidence>